<gene>
    <name evidence="2" type="ORF">SAMN04488072_104153</name>
</gene>
<dbReference type="AlphaFoldDB" id="A0A1I0X6A0"/>
<reference evidence="2 3" key="1">
    <citation type="submission" date="2016-10" db="EMBL/GenBank/DDBJ databases">
        <authorList>
            <person name="de Groot N.N."/>
        </authorList>
    </citation>
    <scope>NUCLEOTIDE SEQUENCE [LARGE SCALE GENOMIC DNA]</scope>
    <source>
        <strain evidence="2 3">CGMCC 1.3702</strain>
    </source>
</reference>
<proteinExistence type="predicted"/>
<dbReference type="EMBL" id="FOJW01000004">
    <property type="protein sequence ID" value="SFA95900.1"/>
    <property type="molecule type" value="Genomic_DNA"/>
</dbReference>
<feature type="region of interest" description="Disordered" evidence="1">
    <location>
        <begin position="1"/>
        <end position="25"/>
    </location>
</feature>
<evidence type="ECO:0000313" key="3">
    <source>
        <dbReference type="Proteomes" id="UP000198642"/>
    </source>
</evidence>
<sequence>MELQLENGHFTGRTEASPKAEKRLQTKKPRCPHVVLKYRNVLYLLSTFFIALIRPV</sequence>
<evidence type="ECO:0000313" key="2">
    <source>
        <dbReference type="EMBL" id="SFA95900.1"/>
    </source>
</evidence>
<name>A0A1I0X6A0_9BACI</name>
<evidence type="ECO:0000256" key="1">
    <source>
        <dbReference type="SAM" id="MobiDB-lite"/>
    </source>
</evidence>
<keyword evidence="3" id="KW-1185">Reference proteome</keyword>
<organism evidence="2 3">
    <name type="scientific">Lentibacillus halodurans</name>
    <dbReference type="NCBI Taxonomy" id="237679"/>
    <lineage>
        <taxon>Bacteria</taxon>
        <taxon>Bacillati</taxon>
        <taxon>Bacillota</taxon>
        <taxon>Bacilli</taxon>
        <taxon>Bacillales</taxon>
        <taxon>Bacillaceae</taxon>
        <taxon>Lentibacillus</taxon>
    </lineage>
</organism>
<accession>A0A1I0X6A0</accession>
<protein>
    <submittedName>
        <fullName evidence="2">Uncharacterized protein</fullName>
    </submittedName>
</protein>
<dbReference type="Proteomes" id="UP000198642">
    <property type="component" value="Unassembled WGS sequence"/>
</dbReference>